<evidence type="ECO:0000256" key="1">
    <source>
        <dbReference type="ARBA" id="ARBA00009437"/>
    </source>
</evidence>
<evidence type="ECO:0000313" key="7">
    <source>
        <dbReference type="Proteomes" id="UP000541185"/>
    </source>
</evidence>
<comment type="caution">
    <text evidence="6">The sequence shown here is derived from an EMBL/GenBank/DDBJ whole genome shotgun (WGS) entry which is preliminary data.</text>
</comment>
<keyword evidence="7" id="KW-1185">Reference proteome</keyword>
<protein>
    <submittedName>
        <fullName evidence="6">LysR family transcriptional regulator</fullName>
    </submittedName>
</protein>
<evidence type="ECO:0000313" key="6">
    <source>
        <dbReference type="EMBL" id="NML44662.1"/>
    </source>
</evidence>
<evidence type="ECO:0000256" key="3">
    <source>
        <dbReference type="ARBA" id="ARBA00023125"/>
    </source>
</evidence>
<reference evidence="6 7" key="1">
    <citation type="submission" date="2020-04" db="EMBL/GenBank/DDBJ databases">
        <title>Ramlibacter sp. G-1-2-2 isolated from soil.</title>
        <authorList>
            <person name="Dahal R.H."/>
        </authorList>
    </citation>
    <scope>NUCLEOTIDE SEQUENCE [LARGE SCALE GENOMIC DNA]</scope>
    <source>
        <strain evidence="6 7">G-1-2-2</strain>
    </source>
</reference>
<dbReference type="Pfam" id="PF03466">
    <property type="entry name" value="LysR_substrate"/>
    <property type="match status" value="1"/>
</dbReference>
<gene>
    <name evidence="6" type="ORF">HHL11_12930</name>
</gene>
<dbReference type="RefSeq" id="WP_169418773.1">
    <property type="nucleotide sequence ID" value="NZ_JABBFX010000001.1"/>
</dbReference>
<dbReference type="InterPro" id="IPR005119">
    <property type="entry name" value="LysR_subst-bd"/>
</dbReference>
<keyword evidence="3" id="KW-0238">DNA-binding</keyword>
<dbReference type="PRINTS" id="PR00039">
    <property type="entry name" value="HTHLYSR"/>
</dbReference>
<accession>A0A848H4G8</accession>
<dbReference type="GO" id="GO:0003700">
    <property type="term" value="F:DNA-binding transcription factor activity"/>
    <property type="evidence" value="ECO:0007669"/>
    <property type="project" value="InterPro"/>
</dbReference>
<dbReference type="SUPFAM" id="SSF46785">
    <property type="entry name" value="Winged helix' DNA-binding domain"/>
    <property type="match status" value="1"/>
</dbReference>
<dbReference type="Gene3D" id="3.40.190.10">
    <property type="entry name" value="Periplasmic binding protein-like II"/>
    <property type="match status" value="2"/>
</dbReference>
<dbReference type="AlphaFoldDB" id="A0A848H4G8"/>
<dbReference type="SUPFAM" id="SSF53850">
    <property type="entry name" value="Periplasmic binding protein-like II"/>
    <property type="match status" value="1"/>
</dbReference>
<evidence type="ECO:0000256" key="2">
    <source>
        <dbReference type="ARBA" id="ARBA00023015"/>
    </source>
</evidence>
<dbReference type="InterPro" id="IPR000847">
    <property type="entry name" value="LysR_HTH_N"/>
</dbReference>
<evidence type="ECO:0000256" key="4">
    <source>
        <dbReference type="ARBA" id="ARBA00023163"/>
    </source>
</evidence>
<organism evidence="6 7">
    <name type="scientific">Ramlibacter agri</name>
    <dbReference type="NCBI Taxonomy" id="2728837"/>
    <lineage>
        <taxon>Bacteria</taxon>
        <taxon>Pseudomonadati</taxon>
        <taxon>Pseudomonadota</taxon>
        <taxon>Betaproteobacteria</taxon>
        <taxon>Burkholderiales</taxon>
        <taxon>Comamonadaceae</taxon>
        <taxon>Ramlibacter</taxon>
    </lineage>
</organism>
<sequence length="295" mass="31609">MFQLSQLRCFVAVATELHFGRAAALLHMTQPPLTRQIQLLEHELGVQLLERSGGSVRLTLAGATFLREAEDILRRAQAATLAARRAMRADAGSVTLGFVPPAGFALLPRLLAAVSGTLPEVYLALREMQTDDQLEALGADRIDLAVVRPFTPRSYVESAVLLREPMVLAIPAGHALAGEGPVALSALAGQAFIEFSPAESRYLYELVAGRLRAEGIAPEVVQSLSHTHTILSLVDSGLGLALVPQSSMRLRFEGVSFRALADGAELHAELHLAWRRGGRNSLAAEVRGAILAGFD</sequence>
<proteinExistence type="inferred from homology"/>
<dbReference type="FunFam" id="1.10.10.10:FF:000001">
    <property type="entry name" value="LysR family transcriptional regulator"/>
    <property type="match status" value="1"/>
</dbReference>
<dbReference type="PANTHER" id="PTHR30346">
    <property type="entry name" value="TRANSCRIPTIONAL DUAL REGULATOR HCAR-RELATED"/>
    <property type="match status" value="1"/>
</dbReference>
<evidence type="ECO:0000259" key="5">
    <source>
        <dbReference type="PROSITE" id="PS50931"/>
    </source>
</evidence>
<dbReference type="Proteomes" id="UP000541185">
    <property type="component" value="Unassembled WGS sequence"/>
</dbReference>
<dbReference type="EMBL" id="JABBFX010000001">
    <property type="protein sequence ID" value="NML44662.1"/>
    <property type="molecule type" value="Genomic_DNA"/>
</dbReference>
<feature type="domain" description="HTH lysR-type" evidence="5">
    <location>
        <begin position="2"/>
        <end position="59"/>
    </location>
</feature>
<dbReference type="InterPro" id="IPR036390">
    <property type="entry name" value="WH_DNA-bd_sf"/>
</dbReference>
<name>A0A848H4G8_9BURK</name>
<dbReference type="GO" id="GO:0003677">
    <property type="term" value="F:DNA binding"/>
    <property type="evidence" value="ECO:0007669"/>
    <property type="project" value="UniProtKB-KW"/>
</dbReference>
<dbReference type="PANTHER" id="PTHR30346:SF0">
    <property type="entry name" value="HCA OPERON TRANSCRIPTIONAL ACTIVATOR HCAR"/>
    <property type="match status" value="1"/>
</dbReference>
<dbReference type="Pfam" id="PF00126">
    <property type="entry name" value="HTH_1"/>
    <property type="match status" value="1"/>
</dbReference>
<dbReference type="GO" id="GO:0032993">
    <property type="term" value="C:protein-DNA complex"/>
    <property type="evidence" value="ECO:0007669"/>
    <property type="project" value="TreeGrafter"/>
</dbReference>
<comment type="similarity">
    <text evidence="1">Belongs to the LysR transcriptional regulatory family.</text>
</comment>
<keyword evidence="2" id="KW-0805">Transcription regulation</keyword>
<keyword evidence="4" id="KW-0804">Transcription</keyword>
<dbReference type="PROSITE" id="PS50931">
    <property type="entry name" value="HTH_LYSR"/>
    <property type="match status" value="1"/>
</dbReference>
<dbReference type="InterPro" id="IPR036388">
    <property type="entry name" value="WH-like_DNA-bd_sf"/>
</dbReference>
<dbReference type="Gene3D" id="1.10.10.10">
    <property type="entry name" value="Winged helix-like DNA-binding domain superfamily/Winged helix DNA-binding domain"/>
    <property type="match status" value="1"/>
</dbReference>